<organism evidence="2 3">
    <name type="scientific">Streptomyces litchfieldiae</name>
    <dbReference type="NCBI Taxonomy" id="3075543"/>
    <lineage>
        <taxon>Bacteria</taxon>
        <taxon>Bacillati</taxon>
        <taxon>Actinomycetota</taxon>
        <taxon>Actinomycetes</taxon>
        <taxon>Kitasatosporales</taxon>
        <taxon>Streptomycetaceae</taxon>
        <taxon>Streptomyces</taxon>
    </lineage>
</organism>
<name>A0ABU2N0Z8_9ACTN</name>
<dbReference type="RefSeq" id="WP_311708118.1">
    <property type="nucleotide sequence ID" value="NZ_JAVREL010000026.1"/>
</dbReference>
<comment type="caution">
    <text evidence="2">The sequence shown here is derived from an EMBL/GenBank/DDBJ whole genome shotgun (WGS) entry which is preliminary data.</text>
</comment>
<protein>
    <recommendedName>
        <fullName evidence="1">C2H2-type domain-containing protein</fullName>
    </recommendedName>
</protein>
<dbReference type="EMBL" id="JAVREL010000026">
    <property type="protein sequence ID" value="MDT0346994.1"/>
    <property type="molecule type" value="Genomic_DNA"/>
</dbReference>
<dbReference type="InterPro" id="IPR013087">
    <property type="entry name" value="Znf_C2H2_type"/>
</dbReference>
<dbReference type="PROSITE" id="PS00028">
    <property type="entry name" value="ZINC_FINGER_C2H2_1"/>
    <property type="match status" value="1"/>
</dbReference>
<evidence type="ECO:0000313" key="2">
    <source>
        <dbReference type="EMBL" id="MDT0346994.1"/>
    </source>
</evidence>
<sequence length="85" mass="9459">MPENSSPRTVREAYSFACLSCGHGWEQAYDIEHHVDPHGRPFVTYHANGREVPSPLTRATCPNCEGHRVRVMRAGLVAAAERARS</sequence>
<evidence type="ECO:0000259" key="1">
    <source>
        <dbReference type="PROSITE" id="PS00028"/>
    </source>
</evidence>
<proteinExistence type="predicted"/>
<feature type="domain" description="C2H2-type" evidence="1">
    <location>
        <begin position="18"/>
        <end position="38"/>
    </location>
</feature>
<accession>A0ABU2N0Z8</accession>
<evidence type="ECO:0000313" key="3">
    <source>
        <dbReference type="Proteomes" id="UP001183246"/>
    </source>
</evidence>
<gene>
    <name evidence="2" type="ORF">RM590_31090</name>
</gene>
<reference evidence="3" key="1">
    <citation type="submission" date="2023-07" db="EMBL/GenBank/DDBJ databases">
        <title>30 novel species of actinomycetes from the DSMZ collection.</title>
        <authorList>
            <person name="Nouioui I."/>
        </authorList>
    </citation>
    <scope>NUCLEOTIDE SEQUENCE [LARGE SCALE GENOMIC DNA]</scope>
    <source>
        <strain evidence="3">DSM 44938</strain>
    </source>
</reference>
<keyword evidence="3" id="KW-1185">Reference proteome</keyword>
<dbReference type="Proteomes" id="UP001183246">
    <property type="component" value="Unassembled WGS sequence"/>
</dbReference>